<comment type="caution">
    <text evidence="1">The sequence shown here is derived from an EMBL/GenBank/DDBJ whole genome shotgun (WGS) entry which is preliminary data.</text>
</comment>
<proteinExistence type="predicted"/>
<evidence type="ECO:0000313" key="2">
    <source>
        <dbReference type="Proteomes" id="UP001065549"/>
    </source>
</evidence>
<organism evidence="1 2">
    <name type="scientific">Hominibacterium faecale</name>
    <dbReference type="NCBI Taxonomy" id="2839743"/>
    <lineage>
        <taxon>Bacteria</taxon>
        <taxon>Bacillati</taxon>
        <taxon>Bacillota</taxon>
        <taxon>Clostridia</taxon>
        <taxon>Peptostreptococcales</taxon>
        <taxon>Anaerovoracaceae</taxon>
        <taxon>Hominibacterium</taxon>
    </lineage>
</organism>
<protein>
    <submittedName>
        <fullName evidence="1">Uncharacterized protein</fullName>
    </submittedName>
</protein>
<dbReference type="EMBL" id="JAOSHN010000011">
    <property type="protein sequence ID" value="MCU7380574.1"/>
    <property type="molecule type" value="Genomic_DNA"/>
</dbReference>
<keyword evidence="2" id="KW-1185">Reference proteome</keyword>
<name>A0A9J6QYI7_9FIRM</name>
<dbReference type="RefSeq" id="WP_253019362.1">
    <property type="nucleotide sequence ID" value="NZ_JAOSHN010000011.1"/>
</dbReference>
<gene>
    <name evidence="1" type="ORF">OBO34_19875</name>
</gene>
<sequence>MRCDLLHEAARRLGLHQFQSNSPVFIMVNQKAQASTRISLLCAARCQQRSSYWPVRQIVRLQNMQLSDELKQKQVHDILVTSISCNKNYSEIVYEQGKILTGQKYYGAADEDMSDFAVGFYEIIYQDILDQTILDEKGKFVNKEFAGDTMNSFASIANITSNAGKTNRSRTPKSKWPIYLQNYYETYHCLANFWLLPMNIGRTSKKLNYYDSMDLFLNRLKQDYSTLSDYKDYFEKISTFEDYCQKHFVKTGRGKSEILKNYQEGDSENLVKYAMKDIEERASSISISKYADDLWAYFHKLNLC</sequence>
<evidence type="ECO:0000313" key="1">
    <source>
        <dbReference type="EMBL" id="MCU7380574.1"/>
    </source>
</evidence>
<accession>A0A9J6QYI7</accession>
<dbReference type="Proteomes" id="UP001065549">
    <property type="component" value="Unassembled WGS sequence"/>
</dbReference>
<dbReference type="AlphaFoldDB" id="A0A9J6QYI7"/>
<reference evidence="1" key="1">
    <citation type="submission" date="2022-09" db="EMBL/GenBank/DDBJ databases">
        <title>Culturomic study of gut microbiota in children with autism spectrum disorder.</title>
        <authorList>
            <person name="Efimov B.A."/>
            <person name="Chaplin A.V."/>
            <person name="Sokolova S.R."/>
            <person name="Pikina A.P."/>
            <person name="Korzhanova M."/>
            <person name="Belova V."/>
            <person name="Korostin D."/>
        </authorList>
    </citation>
    <scope>NUCLEOTIDE SEQUENCE</scope>
    <source>
        <strain evidence="1">ASD5510</strain>
    </source>
</reference>